<dbReference type="EnsemblMetazoa" id="Aqu2.1.25948_001">
    <property type="protein sequence ID" value="Aqu2.1.25948_001"/>
    <property type="gene ID" value="Aqu2.1.25948"/>
</dbReference>
<organism evidence="1">
    <name type="scientific">Amphimedon queenslandica</name>
    <name type="common">Sponge</name>
    <dbReference type="NCBI Taxonomy" id="400682"/>
    <lineage>
        <taxon>Eukaryota</taxon>
        <taxon>Metazoa</taxon>
        <taxon>Porifera</taxon>
        <taxon>Demospongiae</taxon>
        <taxon>Heteroscleromorpha</taxon>
        <taxon>Haplosclerida</taxon>
        <taxon>Niphatidae</taxon>
        <taxon>Amphimedon</taxon>
    </lineage>
</organism>
<proteinExistence type="predicted"/>
<dbReference type="Gene3D" id="3.40.50.300">
    <property type="entry name" value="P-loop containing nucleotide triphosphate hydrolases"/>
    <property type="match status" value="1"/>
</dbReference>
<sequence length="79" mass="8778">MALTATTTTETYKTVCQRLSLKDPVVIAFGIGVDCSDVRVIYHWSPPSCPEEYMQESGRAGGMVSLQNQYCVMENLENL</sequence>
<dbReference type="InterPro" id="IPR027417">
    <property type="entry name" value="P-loop_NTPase"/>
</dbReference>
<evidence type="ECO:0000313" key="1">
    <source>
        <dbReference type="EnsemblMetazoa" id="Aqu2.1.25948_001"/>
    </source>
</evidence>
<name>A0A1X7UEQ6_AMPQE</name>
<dbReference type="InParanoid" id="A0A1X7UEQ6"/>
<accession>A0A1X7UEQ6</accession>
<protein>
    <recommendedName>
        <fullName evidence="2">Helicase C-terminal domain-containing protein</fullName>
    </recommendedName>
</protein>
<evidence type="ECO:0008006" key="2">
    <source>
        <dbReference type="Google" id="ProtNLM"/>
    </source>
</evidence>
<reference evidence="1" key="1">
    <citation type="submission" date="2017-05" db="UniProtKB">
        <authorList>
            <consortium name="EnsemblMetazoa"/>
        </authorList>
    </citation>
    <scope>IDENTIFICATION</scope>
</reference>
<dbReference type="AlphaFoldDB" id="A0A1X7UEQ6"/>
<dbReference type="SUPFAM" id="SSF52540">
    <property type="entry name" value="P-loop containing nucleoside triphosphate hydrolases"/>
    <property type="match status" value="1"/>
</dbReference>